<evidence type="ECO:0000256" key="1">
    <source>
        <dbReference type="SAM" id="MobiDB-lite"/>
    </source>
</evidence>
<organism evidence="2 3">
    <name type="scientific">Ficus carica</name>
    <name type="common">Common fig</name>
    <dbReference type="NCBI Taxonomy" id="3494"/>
    <lineage>
        <taxon>Eukaryota</taxon>
        <taxon>Viridiplantae</taxon>
        <taxon>Streptophyta</taxon>
        <taxon>Embryophyta</taxon>
        <taxon>Tracheophyta</taxon>
        <taxon>Spermatophyta</taxon>
        <taxon>Magnoliopsida</taxon>
        <taxon>eudicotyledons</taxon>
        <taxon>Gunneridae</taxon>
        <taxon>Pentapetalae</taxon>
        <taxon>rosids</taxon>
        <taxon>fabids</taxon>
        <taxon>Rosales</taxon>
        <taxon>Moraceae</taxon>
        <taxon>Ficeae</taxon>
        <taxon>Ficus</taxon>
    </lineage>
</organism>
<accession>A0AA87ZE47</accession>
<protein>
    <submittedName>
        <fullName evidence="2">Uncharacterized protein</fullName>
    </submittedName>
</protein>
<dbReference type="Gramene" id="FCD_00023082-RA">
    <property type="protein sequence ID" value="FCD_00023082-RA:cds"/>
    <property type="gene ID" value="FCD_00023082"/>
</dbReference>
<evidence type="ECO:0000313" key="3">
    <source>
        <dbReference type="Proteomes" id="UP001187192"/>
    </source>
</evidence>
<feature type="compositionally biased region" description="Basic and acidic residues" evidence="1">
    <location>
        <begin position="1"/>
        <end position="15"/>
    </location>
</feature>
<comment type="caution">
    <text evidence="2">The sequence shown here is derived from an EMBL/GenBank/DDBJ whole genome shotgun (WGS) entry which is preliminary data.</text>
</comment>
<proteinExistence type="predicted"/>
<reference evidence="2" key="1">
    <citation type="submission" date="2023-07" db="EMBL/GenBank/DDBJ databases">
        <title>draft genome sequence of fig (Ficus carica).</title>
        <authorList>
            <person name="Takahashi T."/>
            <person name="Nishimura K."/>
        </authorList>
    </citation>
    <scope>NUCLEOTIDE SEQUENCE</scope>
</reference>
<name>A0AA87ZE47_FICCA</name>
<evidence type="ECO:0000313" key="2">
    <source>
        <dbReference type="EMBL" id="GMN30015.1"/>
    </source>
</evidence>
<dbReference type="Proteomes" id="UP001187192">
    <property type="component" value="Unassembled WGS sequence"/>
</dbReference>
<dbReference type="EMBL" id="BTGU01000002">
    <property type="protein sequence ID" value="GMN30015.1"/>
    <property type="molecule type" value="Genomic_DNA"/>
</dbReference>
<dbReference type="AlphaFoldDB" id="A0AA87ZE47"/>
<feature type="region of interest" description="Disordered" evidence="1">
    <location>
        <begin position="1"/>
        <end position="20"/>
    </location>
</feature>
<gene>
    <name evidence="2" type="ORF">TIFTF001_002652</name>
</gene>
<sequence length="101" mass="11534">MRRKTENERENERRNPGKTVHTYLRPEKENGVGAPIVVMAWDFISDKERRTSERTLPPGHQYVRNSNFRGEGRIVISVRPPCPCQVGVEALKGSSWTSVLS</sequence>
<keyword evidence="3" id="KW-1185">Reference proteome</keyword>